<dbReference type="STRING" id="1123291.SAMN04490355_107319"/>
<reference evidence="2" key="1">
    <citation type="submission" date="2016-10" db="EMBL/GenBank/DDBJ databases">
        <authorList>
            <person name="Varghese N."/>
            <person name="Submissions S."/>
        </authorList>
    </citation>
    <scope>NUCLEOTIDE SEQUENCE [LARGE SCALE GENOMIC DNA]</scope>
    <source>
        <strain evidence="2">DSM 13327</strain>
    </source>
</reference>
<dbReference type="OrthoDB" id="1633978at2"/>
<dbReference type="AlphaFoldDB" id="A0A1I4PW59"/>
<dbReference type="EMBL" id="FOTS01000073">
    <property type="protein sequence ID" value="SFM31565.1"/>
    <property type="molecule type" value="Genomic_DNA"/>
</dbReference>
<sequence length="110" mass="12892">MDGKYPHWYHEEMDPCCDYMDKKMMPQECCTSPKPYSYPDNSFKDRLLCMLGDDVIFSVDARLCHQDSFCGSLCYVGCDFIIVNVCMRKRPLSMMVPIKMIRFIGPKSHR</sequence>
<dbReference type="Proteomes" id="UP000199520">
    <property type="component" value="Unassembled WGS sequence"/>
</dbReference>
<gene>
    <name evidence="1" type="ORF">SAMN04490355_107319</name>
</gene>
<accession>A0A1I4PW59</accession>
<evidence type="ECO:0000313" key="2">
    <source>
        <dbReference type="Proteomes" id="UP000199520"/>
    </source>
</evidence>
<dbReference type="RefSeq" id="WP_090943960.1">
    <property type="nucleotide sequence ID" value="NZ_FOTS01000073.1"/>
</dbReference>
<keyword evidence="2" id="KW-1185">Reference proteome</keyword>
<evidence type="ECO:0000313" key="1">
    <source>
        <dbReference type="EMBL" id="SFM31565.1"/>
    </source>
</evidence>
<protein>
    <submittedName>
        <fullName evidence="1">Uncharacterized protein</fullName>
    </submittedName>
</protein>
<proteinExistence type="predicted"/>
<name>A0A1I4PW59_9FIRM</name>
<organism evidence="1 2">
    <name type="scientific">Pelosinus propionicus DSM 13327</name>
    <dbReference type="NCBI Taxonomy" id="1123291"/>
    <lineage>
        <taxon>Bacteria</taxon>
        <taxon>Bacillati</taxon>
        <taxon>Bacillota</taxon>
        <taxon>Negativicutes</taxon>
        <taxon>Selenomonadales</taxon>
        <taxon>Sporomusaceae</taxon>
        <taxon>Pelosinus</taxon>
    </lineage>
</organism>